<dbReference type="EMBL" id="SLWM01000027">
    <property type="protein sequence ID" value="TCO12136.1"/>
    <property type="molecule type" value="Genomic_DNA"/>
</dbReference>
<accession>A0ABY2B9C0</accession>
<dbReference type="Proteomes" id="UP000295818">
    <property type="component" value="Unassembled WGS sequence"/>
</dbReference>
<gene>
    <name evidence="2" type="ORF">EV644_12727</name>
</gene>
<comment type="caution">
    <text evidence="2">The sequence shown here is derived from an EMBL/GenBank/DDBJ whole genome shotgun (WGS) entry which is preliminary data.</text>
</comment>
<proteinExistence type="predicted"/>
<protein>
    <recommendedName>
        <fullName evidence="4">GH26 domain-containing protein</fullName>
    </recommendedName>
</protein>
<evidence type="ECO:0008006" key="4">
    <source>
        <dbReference type="Google" id="ProtNLM"/>
    </source>
</evidence>
<evidence type="ECO:0000313" key="3">
    <source>
        <dbReference type="Proteomes" id="UP000295818"/>
    </source>
</evidence>
<reference evidence="2 3" key="1">
    <citation type="journal article" date="2015" name="Stand. Genomic Sci.">
        <title>Genomic Encyclopedia of Bacterial and Archaeal Type Strains, Phase III: the genomes of soil and plant-associated and newly described type strains.</title>
        <authorList>
            <person name="Whitman W.B."/>
            <person name="Woyke T."/>
            <person name="Klenk H.P."/>
            <person name="Zhou Y."/>
            <person name="Lilburn T.G."/>
            <person name="Beck B.J."/>
            <person name="De Vos P."/>
            <person name="Vandamme P."/>
            <person name="Eisen J.A."/>
            <person name="Garrity G."/>
            <person name="Hugenholtz P."/>
            <person name="Kyrpides N.C."/>
        </authorList>
    </citation>
    <scope>NUCLEOTIDE SEQUENCE [LARGE SCALE GENOMIC DNA]</scope>
    <source>
        <strain evidence="2 3">VKM Ac-2538</strain>
    </source>
</reference>
<evidence type="ECO:0000256" key="1">
    <source>
        <dbReference type="SAM" id="MobiDB-lite"/>
    </source>
</evidence>
<organism evidence="2 3">
    <name type="scientific">Kribbella orskensis</name>
    <dbReference type="NCBI Taxonomy" id="2512216"/>
    <lineage>
        <taxon>Bacteria</taxon>
        <taxon>Bacillati</taxon>
        <taxon>Actinomycetota</taxon>
        <taxon>Actinomycetes</taxon>
        <taxon>Propionibacteriales</taxon>
        <taxon>Kribbellaceae</taxon>
        <taxon>Kribbella</taxon>
    </lineage>
</organism>
<name>A0ABY2B9C0_9ACTN</name>
<evidence type="ECO:0000313" key="2">
    <source>
        <dbReference type="EMBL" id="TCO12136.1"/>
    </source>
</evidence>
<feature type="region of interest" description="Disordered" evidence="1">
    <location>
        <begin position="89"/>
        <end position="117"/>
    </location>
</feature>
<feature type="compositionally biased region" description="Polar residues" evidence="1">
    <location>
        <begin position="108"/>
        <end position="117"/>
    </location>
</feature>
<sequence length="117" mass="12819">MSPEAWRLWARAVAIFKDYARPHAMVVAWNSIASPINPSGTIHVSNQDTWRSNAAARVGPCGTKIRKGRTLTRHIFDPAVTGNKSKLSLMKDGLGNRRTPPTYAAPGMSSQLEFGRS</sequence>
<keyword evidence="3" id="KW-1185">Reference proteome</keyword>